<dbReference type="EMBL" id="RKHR01000009">
    <property type="protein sequence ID" value="ROR94934.1"/>
    <property type="molecule type" value="Genomic_DNA"/>
</dbReference>
<sequence length="254" mass="26169">MLNNTLSAYVARLTLVVGLLCLSALTLAAPNFPALTGRVVDQANMLSTSTEQQLSAELADNEAKTTNQLVVVTVNDLQGNSIEEYAYQLGREWGIGQKEHDNGALLLIAKSERKIRIEVGYGLEGTLTDAASFKIIHRIITPAFKRAAFEQGIVSGTEAMIAAAGGEYAALDTPDEEDRNLLPFFIMIVIVMVLFSSRSNRPGGGSGGSRRTSDYAGGLSGSVFGRGGGFGGGGGGGFGGGGGGFGGGGASGGW</sequence>
<keyword evidence="1" id="KW-0732">Signal</keyword>
<reference evidence="3 4" key="1">
    <citation type="submission" date="2018-11" db="EMBL/GenBank/DDBJ databases">
        <title>Genomic Encyclopedia of Type Strains, Phase IV (KMG-IV): sequencing the most valuable type-strain genomes for metagenomic binning, comparative biology and taxonomic classification.</title>
        <authorList>
            <person name="Goeker M."/>
        </authorList>
    </citation>
    <scope>NUCLEOTIDE SEQUENCE [LARGE SCALE GENOMIC DNA]</scope>
    <source>
        <strain evidence="3 4">DSM 100316</strain>
    </source>
</reference>
<dbReference type="InterPro" id="IPR007621">
    <property type="entry name" value="TPM_dom"/>
</dbReference>
<comment type="caution">
    <text evidence="3">The sequence shown here is derived from an EMBL/GenBank/DDBJ whole genome shotgun (WGS) entry which is preliminary data.</text>
</comment>
<dbReference type="PANTHER" id="PTHR30373:SF2">
    <property type="entry name" value="UPF0603 PROTEIN YGCG"/>
    <property type="match status" value="1"/>
</dbReference>
<dbReference type="RefSeq" id="WP_245980747.1">
    <property type="nucleotide sequence ID" value="NZ_RKHR01000009.1"/>
</dbReference>
<evidence type="ECO:0000313" key="4">
    <source>
        <dbReference type="Proteomes" id="UP000275394"/>
    </source>
</evidence>
<evidence type="ECO:0000259" key="2">
    <source>
        <dbReference type="Pfam" id="PF04536"/>
    </source>
</evidence>
<gene>
    <name evidence="3" type="ORF">EDC56_3749</name>
</gene>
<accession>A0A3N2D626</accession>
<feature type="domain" description="TPM" evidence="2">
    <location>
        <begin position="39"/>
        <end position="162"/>
    </location>
</feature>
<protein>
    <recommendedName>
        <fullName evidence="2">TPM domain-containing protein</fullName>
    </recommendedName>
</protein>
<dbReference type="Pfam" id="PF04536">
    <property type="entry name" value="TPM_phosphatase"/>
    <property type="match status" value="1"/>
</dbReference>
<dbReference type="PANTHER" id="PTHR30373">
    <property type="entry name" value="UPF0603 PROTEIN YGCG"/>
    <property type="match status" value="1"/>
</dbReference>
<name>A0A3N2D626_9GAMM</name>
<evidence type="ECO:0000256" key="1">
    <source>
        <dbReference type="SAM" id="SignalP"/>
    </source>
</evidence>
<feature type="signal peptide" evidence="1">
    <location>
        <begin position="1"/>
        <end position="28"/>
    </location>
</feature>
<evidence type="ECO:0000313" key="3">
    <source>
        <dbReference type="EMBL" id="ROR94934.1"/>
    </source>
</evidence>
<feature type="chain" id="PRO_5018225553" description="TPM domain-containing protein" evidence="1">
    <location>
        <begin position="29"/>
        <end position="254"/>
    </location>
</feature>
<dbReference type="AlphaFoldDB" id="A0A3N2D626"/>
<keyword evidence="4" id="KW-1185">Reference proteome</keyword>
<proteinExistence type="predicted"/>
<dbReference type="Proteomes" id="UP000275394">
    <property type="component" value="Unassembled WGS sequence"/>
</dbReference>
<organism evidence="3 4">
    <name type="scientific">Sinobacterium caligoides</name>
    <dbReference type="NCBI Taxonomy" id="933926"/>
    <lineage>
        <taxon>Bacteria</taxon>
        <taxon>Pseudomonadati</taxon>
        <taxon>Pseudomonadota</taxon>
        <taxon>Gammaproteobacteria</taxon>
        <taxon>Cellvibrionales</taxon>
        <taxon>Spongiibacteraceae</taxon>
        <taxon>Sinobacterium</taxon>
    </lineage>
</organism>
<dbReference type="Gene3D" id="3.10.310.50">
    <property type="match status" value="1"/>
</dbReference>